<protein>
    <recommendedName>
        <fullName evidence="6">A-type ATP synthase subunit C</fullName>
    </recommendedName>
</protein>
<dbReference type="InterPro" id="IPR050873">
    <property type="entry name" value="V-ATPase_V0D/AC39_subunit"/>
</dbReference>
<dbReference type="Gene3D" id="1.20.1690.10">
    <property type="entry name" value="V-type ATP synthase subunit C domain"/>
    <property type="match status" value="2"/>
</dbReference>
<dbReference type="Proteomes" id="UP001396646">
    <property type="component" value="Unassembled WGS sequence"/>
</dbReference>
<dbReference type="InterPro" id="IPR014272">
    <property type="entry name" value="ATPase_V0-cplx_csu"/>
</dbReference>
<dbReference type="InterPro" id="IPR044911">
    <property type="entry name" value="V-type_ATPase_csu/dsu_dom_3"/>
</dbReference>
<accession>A0ABU9KT25</accession>
<dbReference type="InterPro" id="IPR035067">
    <property type="entry name" value="V-type_ATPase_csu/dsu"/>
</dbReference>
<evidence type="ECO:0000313" key="8">
    <source>
        <dbReference type="EMBL" id="MEL4305493.1"/>
    </source>
</evidence>
<proteinExistence type="inferred from homology"/>
<evidence type="ECO:0000313" key="9">
    <source>
        <dbReference type="Proteomes" id="UP001396646"/>
    </source>
</evidence>
<sequence>MRLLQKFRGKSSPKQGGSGGSNYAYVTARVRAMKSNLLPKETYPRLMNMGIDEITRFIEESQYKQDVDELARVYDGVDLFEHALNRNLAVTFTKLISISEGELNFLISEYLKKYDIWSIKTILRGKYCGASVEEINDSIVSAGQLSYSFLSSLAEKESYESVIDALSGTDYYPTLKGYDGTNLSAIENQLDKMYYDGLFYALGNPKSKDSKLFAKLIRTEIDSKNLSTLFRLKNAGVEEDEIAELILDGGLHISKKEIERLLPLSFSDFVQSLEKYPCWEDISDIVKPEMESLVELETQLTKYNIKSATSFSHMYPLSIVPIMDYILNKKNEVNNLRIIMRGKAANLDEEIIRNQLVI</sequence>
<comment type="similarity">
    <text evidence="1 6">Belongs to the V-ATPase V0D/AC39 subunit family.</text>
</comment>
<dbReference type="PANTHER" id="PTHR38682">
    <property type="entry name" value="V-TYPE ATP SYNTHASE SUBUNIT C"/>
    <property type="match status" value="1"/>
</dbReference>
<dbReference type="PANTHER" id="PTHR38682:SF1">
    <property type="entry name" value="V-TYPE ATP SYNTHASE SUBUNIT C"/>
    <property type="match status" value="1"/>
</dbReference>
<evidence type="ECO:0000256" key="1">
    <source>
        <dbReference type="ARBA" id="ARBA00006709"/>
    </source>
</evidence>
<dbReference type="SUPFAM" id="SSF103486">
    <property type="entry name" value="V-type ATP synthase subunit C"/>
    <property type="match status" value="1"/>
</dbReference>
<evidence type="ECO:0000256" key="2">
    <source>
        <dbReference type="ARBA" id="ARBA00022448"/>
    </source>
</evidence>
<dbReference type="EMBL" id="JBCAUS010000003">
    <property type="protein sequence ID" value="MEL4305493.1"/>
    <property type="molecule type" value="Genomic_DNA"/>
</dbReference>
<dbReference type="HAMAP" id="MF_00314">
    <property type="entry name" value="ATP_synth_C_arch"/>
    <property type="match status" value="1"/>
</dbReference>
<comment type="subcellular location">
    <subcellularLocation>
        <location evidence="6">Cell membrane</location>
        <topology evidence="6">Peripheral membrane protein</topology>
    </subcellularLocation>
</comment>
<dbReference type="NCBIfam" id="NF002268">
    <property type="entry name" value="PRK01198.1-4"/>
    <property type="match status" value="1"/>
</dbReference>
<evidence type="ECO:0000256" key="3">
    <source>
        <dbReference type="ARBA" id="ARBA00022781"/>
    </source>
</evidence>
<evidence type="ECO:0000256" key="6">
    <source>
        <dbReference type="HAMAP-Rule" id="MF_00314"/>
    </source>
</evidence>
<keyword evidence="5 6" id="KW-0066">ATP synthesis</keyword>
<dbReference type="RefSeq" id="WP_342127146.1">
    <property type="nucleotide sequence ID" value="NZ_JBCAUS010000003.1"/>
</dbReference>
<keyword evidence="3 6" id="KW-0375">Hydrogen ion transport</keyword>
<comment type="caution">
    <text evidence="8">The sequence shown here is derived from an EMBL/GenBank/DDBJ whole genome shotgun (WGS) entry which is preliminary data.</text>
</comment>
<dbReference type="InterPro" id="IPR036079">
    <property type="entry name" value="ATPase_csu/dsu_sf"/>
</dbReference>
<dbReference type="NCBIfam" id="TIGR02923">
    <property type="entry name" value="AhaC"/>
    <property type="match status" value="1"/>
</dbReference>
<dbReference type="Pfam" id="PF01992">
    <property type="entry name" value="vATP-synt_AC39"/>
    <property type="match status" value="1"/>
</dbReference>
<keyword evidence="9" id="KW-1185">Reference proteome</keyword>
<comment type="subunit">
    <text evidence="6">Has multiple subunits with at least A(3), B(3), C, D, E, F, H, I and proteolipid K(x).</text>
</comment>
<keyword evidence="2 6" id="KW-0813">Transport</keyword>
<evidence type="ECO:0000256" key="5">
    <source>
        <dbReference type="ARBA" id="ARBA00023310"/>
    </source>
</evidence>
<evidence type="ECO:0000256" key="7">
    <source>
        <dbReference type="SAM" id="MobiDB-lite"/>
    </source>
</evidence>
<dbReference type="InterPro" id="IPR002843">
    <property type="entry name" value="ATPase_V0-cplx_csu/dsu"/>
</dbReference>
<feature type="compositionally biased region" description="Basic residues" evidence="7">
    <location>
        <begin position="1"/>
        <end position="11"/>
    </location>
</feature>
<reference evidence="8 9" key="1">
    <citation type="submission" date="2024-04" db="EMBL/GenBank/DDBJ databases">
        <title>Methanococcoides sp. LMO-2.</title>
        <authorList>
            <person name="Liang L."/>
        </authorList>
    </citation>
    <scope>NUCLEOTIDE SEQUENCE [LARGE SCALE GENOMIC DNA]</scope>
    <source>
        <strain evidence="8 9">LMO-2</strain>
    </source>
</reference>
<organism evidence="8 9">
    <name type="scientific">Methanococcoides cohabitans</name>
    <dbReference type="NCBI Taxonomy" id="3136559"/>
    <lineage>
        <taxon>Archaea</taxon>
        <taxon>Methanobacteriati</taxon>
        <taxon>Methanobacteriota</taxon>
        <taxon>Stenosarchaea group</taxon>
        <taxon>Methanomicrobia</taxon>
        <taxon>Methanosarcinales</taxon>
        <taxon>Methanosarcinaceae</taxon>
        <taxon>Methanococcoides</taxon>
    </lineage>
</organism>
<keyword evidence="6" id="KW-0472">Membrane</keyword>
<feature type="region of interest" description="Disordered" evidence="7">
    <location>
        <begin position="1"/>
        <end position="20"/>
    </location>
</feature>
<comment type="function">
    <text evidence="6">Component of the A-type ATP synthase that produces ATP from ADP in the presence of a proton gradient across the membrane.</text>
</comment>
<dbReference type="Gene3D" id="1.10.132.50">
    <property type="entry name" value="ATP synthase (C/AC39) subunit, domain 3"/>
    <property type="match status" value="1"/>
</dbReference>
<gene>
    <name evidence="6" type="primary">atpC</name>
    <name evidence="8" type="ORF">WOA13_06585</name>
</gene>
<evidence type="ECO:0000256" key="4">
    <source>
        <dbReference type="ARBA" id="ARBA00023065"/>
    </source>
</evidence>
<name>A0ABU9KT25_9EURY</name>
<keyword evidence="6" id="KW-1003">Cell membrane</keyword>
<keyword evidence="4 6" id="KW-0406">Ion transport</keyword>